<feature type="domain" description="DUF3752" evidence="2">
    <location>
        <begin position="125"/>
        <end position="275"/>
    </location>
</feature>
<comment type="caution">
    <text evidence="3">The sequence shown here is derived from an EMBL/GenBank/DDBJ whole genome shotgun (WGS) entry which is preliminary data.</text>
</comment>
<proteinExistence type="predicted"/>
<gene>
    <name evidence="3" type="ORF">H2201_000840</name>
</gene>
<feature type="compositionally biased region" description="Basic and acidic residues" evidence="1">
    <location>
        <begin position="224"/>
        <end position="249"/>
    </location>
</feature>
<dbReference type="InterPro" id="IPR022226">
    <property type="entry name" value="DUF3752"/>
</dbReference>
<protein>
    <recommendedName>
        <fullName evidence="2">DUF3752 domain-containing protein</fullName>
    </recommendedName>
</protein>
<name>A0ABQ9P336_9PEZI</name>
<sequence length="280" mass="30630">MSSIGPELPPHLLAKRKRQTEEEEEEEAAAGPTLKEGTSRSSSPDGGEKRRRVIGPAAPPAPLDELPPNSAHSDEDSSSDDDGYGPALPSGDASKNDHTTSVFAEPPTGTPEKKQARRDEWMMVPPKQDDLAARMDPTKIRARKFNTGRSARAPGQSGGGIDGVWTETPEQKRKRLENEVMGVTAPAAAGEPDSNRDRKKDAEAEETARRIREHNKSRGGSLYEQHKAQTPKDKEDDPSKRAFDREKDIGGGMKIGHAQRKEMLNRAADFESRFSGGKYL</sequence>
<accession>A0ABQ9P336</accession>
<dbReference type="PANTHER" id="PTHR46370">
    <property type="entry name" value="GPALPP MOTIFS-CONTAINING PROTEIN 1"/>
    <property type="match status" value="1"/>
</dbReference>
<reference evidence="3" key="1">
    <citation type="submission" date="2022-10" db="EMBL/GenBank/DDBJ databases">
        <title>Culturing micro-colonial fungi from biological soil crusts in the Mojave desert and describing Neophaeococcomyces mojavensis, and introducing the new genera and species Taxawa tesnikishii.</title>
        <authorList>
            <person name="Kurbessoian T."/>
            <person name="Stajich J.E."/>
        </authorList>
    </citation>
    <scope>NUCLEOTIDE SEQUENCE</scope>
    <source>
        <strain evidence="3">TK_1</strain>
    </source>
</reference>
<feature type="region of interest" description="Disordered" evidence="1">
    <location>
        <begin position="1"/>
        <end position="257"/>
    </location>
</feature>
<dbReference type="Proteomes" id="UP001172684">
    <property type="component" value="Unassembled WGS sequence"/>
</dbReference>
<dbReference type="Pfam" id="PF12572">
    <property type="entry name" value="DUF3752"/>
    <property type="match status" value="1"/>
</dbReference>
<evidence type="ECO:0000313" key="4">
    <source>
        <dbReference type="Proteomes" id="UP001172684"/>
    </source>
</evidence>
<organism evidence="3 4">
    <name type="scientific">Coniosporium apollinis</name>
    <dbReference type="NCBI Taxonomy" id="61459"/>
    <lineage>
        <taxon>Eukaryota</taxon>
        <taxon>Fungi</taxon>
        <taxon>Dikarya</taxon>
        <taxon>Ascomycota</taxon>
        <taxon>Pezizomycotina</taxon>
        <taxon>Dothideomycetes</taxon>
        <taxon>Dothideomycetes incertae sedis</taxon>
        <taxon>Coniosporium</taxon>
    </lineage>
</organism>
<keyword evidence="4" id="KW-1185">Reference proteome</keyword>
<evidence type="ECO:0000259" key="2">
    <source>
        <dbReference type="Pfam" id="PF12572"/>
    </source>
</evidence>
<evidence type="ECO:0000256" key="1">
    <source>
        <dbReference type="SAM" id="MobiDB-lite"/>
    </source>
</evidence>
<feature type="compositionally biased region" description="Basic and acidic residues" evidence="1">
    <location>
        <begin position="111"/>
        <end position="139"/>
    </location>
</feature>
<dbReference type="InterPro" id="IPR046331">
    <property type="entry name" value="GPAM1-like"/>
</dbReference>
<dbReference type="PANTHER" id="PTHR46370:SF1">
    <property type="entry name" value="GPALPP MOTIFS-CONTAINING PROTEIN 1"/>
    <property type="match status" value="1"/>
</dbReference>
<feature type="compositionally biased region" description="Basic and acidic residues" evidence="1">
    <location>
        <begin position="193"/>
        <end position="216"/>
    </location>
</feature>
<dbReference type="EMBL" id="JAPDRL010000004">
    <property type="protein sequence ID" value="KAJ9669014.1"/>
    <property type="molecule type" value="Genomic_DNA"/>
</dbReference>
<evidence type="ECO:0000313" key="3">
    <source>
        <dbReference type="EMBL" id="KAJ9669014.1"/>
    </source>
</evidence>